<dbReference type="EMBL" id="JADNYJ010000025">
    <property type="protein sequence ID" value="KAF8904679.1"/>
    <property type="molecule type" value="Genomic_DNA"/>
</dbReference>
<keyword evidence="1" id="KW-0677">Repeat</keyword>
<sequence length="754" mass="86220">MDPRSSSMLTITGSVISGGTFTQVNDNRQTIQLQGTGKNGFDLLKEAVSPNAFHNSNARLDPPRCHENTRVEVISRILDWVSREDLESSNPQIMWLHGAAGAGKSAISQTIADRCSSDGQLLASFFFGGSDSSRNQAKFIFSTIGYQIALALPEARDKLIETIERDPLVFSRSLSTQFESFIIDPLSIQISDTEFPNGTSFPRLIVIDALDECLERRSQSDILEAIFRGIRDRHLPPLRFLISSRSEHEISIKFSSPNLAGNLTELVLDETYFPERDIEFYLEAKFKEITETHPFRRYIPLHWPTRDNIKYLARKSSGQFIYASTVIKYGGSSRHRPHHRLEVILNIRPPQGDHPLSELDTLYKHIFSSAIEVNQILLIVSFYLLENFAGPIEVVEDLFFLERGDIEIFFCDLSSIISVSQDEAKEPFRFLHESLHDFLLDKSRSGQFHIDMKSKCNEIIRKCFKFLSFKPFSDASFARAHRLAMTLIMRHFSMAFSDVFEIWDDIVSLSLSRIYVELKNTHSKATLSLISEFNIKFLPWLVELLQNEKLKDVSFAYLRTYEDVLRQHLDVYYASPYLTYLVACIGYSATFTARDWLFRRFQSVNELGALVQSDIDNRRLTLLYVNAPEDDSDPDGYLKLLREFLLDSSMSGAYTLTGERYATAAVLLLYYICDNHRALCSVVETYIPNLPWLHVFDPLGAVDQAAFFVSQADKSDALISLCRRGNFGTLARMSYPYYKKLWGATNEYLNKVDT</sequence>
<keyword evidence="4" id="KW-1185">Reference proteome</keyword>
<gene>
    <name evidence="3" type="ORF">CPB84DRAFT_1772544</name>
</gene>
<protein>
    <recommendedName>
        <fullName evidence="2">Nephrocystin 3-like N-terminal domain-containing protein</fullName>
    </recommendedName>
</protein>
<dbReference type="PANTHER" id="PTHR10039">
    <property type="entry name" value="AMELOGENIN"/>
    <property type="match status" value="1"/>
</dbReference>
<dbReference type="InterPro" id="IPR027417">
    <property type="entry name" value="P-loop_NTPase"/>
</dbReference>
<feature type="domain" description="Nephrocystin 3-like N-terminal" evidence="2">
    <location>
        <begin position="87"/>
        <end position="245"/>
    </location>
</feature>
<name>A0A9P5NU27_GYMJU</name>
<proteinExistence type="predicted"/>
<dbReference type="Gene3D" id="3.40.50.300">
    <property type="entry name" value="P-loop containing nucleotide triphosphate hydrolases"/>
    <property type="match status" value="1"/>
</dbReference>
<accession>A0A9P5NU27</accession>
<dbReference type="AlphaFoldDB" id="A0A9P5NU27"/>
<evidence type="ECO:0000313" key="3">
    <source>
        <dbReference type="EMBL" id="KAF8904679.1"/>
    </source>
</evidence>
<comment type="caution">
    <text evidence="3">The sequence shown here is derived from an EMBL/GenBank/DDBJ whole genome shotgun (WGS) entry which is preliminary data.</text>
</comment>
<dbReference type="Proteomes" id="UP000724874">
    <property type="component" value="Unassembled WGS sequence"/>
</dbReference>
<organism evidence="3 4">
    <name type="scientific">Gymnopilus junonius</name>
    <name type="common">Spectacular rustgill mushroom</name>
    <name type="synonym">Gymnopilus spectabilis subsp. junonius</name>
    <dbReference type="NCBI Taxonomy" id="109634"/>
    <lineage>
        <taxon>Eukaryota</taxon>
        <taxon>Fungi</taxon>
        <taxon>Dikarya</taxon>
        <taxon>Basidiomycota</taxon>
        <taxon>Agaricomycotina</taxon>
        <taxon>Agaricomycetes</taxon>
        <taxon>Agaricomycetidae</taxon>
        <taxon>Agaricales</taxon>
        <taxon>Agaricineae</taxon>
        <taxon>Hymenogastraceae</taxon>
        <taxon>Gymnopilus</taxon>
    </lineage>
</organism>
<dbReference type="SUPFAM" id="SSF52540">
    <property type="entry name" value="P-loop containing nucleoside triphosphate hydrolases"/>
    <property type="match status" value="1"/>
</dbReference>
<dbReference type="Pfam" id="PF24883">
    <property type="entry name" value="NPHP3_N"/>
    <property type="match status" value="1"/>
</dbReference>
<reference evidence="3" key="1">
    <citation type="submission" date="2020-11" db="EMBL/GenBank/DDBJ databases">
        <authorList>
            <consortium name="DOE Joint Genome Institute"/>
            <person name="Ahrendt S."/>
            <person name="Riley R."/>
            <person name="Andreopoulos W."/>
            <person name="LaButti K."/>
            <person name="Pangilinan J."/>
            <person name="Ruiz-duenas F.J."/>
            <person name="Barrasa J.M."/>
            <person name="Sanchez-Garcia M."/>
            <person name="Camarero S."/>
            <person name="Miyauchi S."/>
            <person name="Serrano A."/>
            <person name="Linde D."/>
            <person name="Babiker R."/>
            <person name="Drula E."/>
            <person name="Ayuso-Fernandez I."/>
            <person name="Pacheco R."/>
            <person name="Padilla G."/>
            <person name="Ferreira P."/>
            <person name="Barriuso J."/>
            <person name="Kellner H."/>
            <person name="Castanera R."/>
            <person name="Alfaro M."/>
            <person name="Ramirez L."/>
            <person name="Pisabarro A.G."/>
            <person name="Kuo A."/>
            <person name="Tritt A."/>
            <person name="Lipzen A."/>
            <person name="He G."/>
            <person name="Yan M."/>
            <person name="Ng V."/>
            <person name="Cullen D."/>
            <person name="Martin F."/>
            <person name="Rosso M.-N."/>
            <person name="Henrissat B."/>
            <person name="Hibbett D."/>
            <person name="Martinez A.T."/>
            <person name="Grigoriev I.V."/>
        </authorList>
    </citation>
    <scope>NUCLEOTIDE SEQUENCE</scope>
    <source>
        <strain evidence="3">AH 44721</strain>
    </source>
</reference>
<dbReference type="PANTHER" id="PTHR10039:SF14">
    <property type="entry name" value="NACHT DOMAIN-CONTAINING PROTEIN"/>
    <property type="match status" value="1"/>
</dbReference>
<evidence type="ECO:0000256" key="1">
    <source>
        <dbReference type="ARBA" id="ARBA00022737"/>
    </source>
</evidence>
<dbReference type="OrthoDB" id="4760524at2759"/>
<evidence type="ECO:0000259" key="2">
    <source>
        <dbReference type="Pfam" id="PF24883"/>
    </source>
</evidence>
<dbReference type="InterPro" id="IPR056884">
    <property type="entry name" value="NPHP3-like_N"/>
</dbReference>
<evidence type="ECO:0000313" key="4">
    <source>
        <dbReference type="Proteomes" id="UP000724874"/>
    </source>
</evidence>